<dbReference type="AlphaFoldDB" id="A0ABD6E9Y6"/>
<dbReference type="EMBL" id="JBGFUD010001576">
    <property type="protein sequence ID" value="MFH4976465.1"/>
    <property type="molecule type" value="Genomic_DNA"/>
</dbReference>
<gene>
    <name evidence="1" type="ORF">AB6A40_003174</name>
</gene>
<evidence type="ECO:0000313" key="2">
    <source>
        <dbReference type="Proteomes" id="UP001608902"/>
    </source>
</evidence>
<protein>
    <submittedName>
        <fullName evidence="1">Uncharacterized protein</fullName>
    </submittedName>
</protein>
<organism evidence="1 2">
    <name type="scientific">Gnathostoma spinigerum</name>
    <dbReference type="NCBI Taxonomy" id="75299"/>
    <lineage>
        <taxon>Eukaryota</taxon>
        <taxon>Metazoa</taxon>
        <taxon>Ecdysozoa</taxon>
        <taxon>Nematoda</taxon>
        <taxon>Chromadorea</taxon>
        <taxon>Rhabditida</taxon>
        <taxon>Spirurina</taxon>
        <taxon>Gnathostomatomorpha</taxon>
        <taxon>Gnathostomatoidea</taxon>
        <taxon>Gnathostomatidae</taxon>
        <taxon>Gnathostoma</taxon>
    </lineage>
</organism>
<keyword evidence="2" id="KW-1185">Reference proteome</keyword>
<dbReference type="Proteomes" id="UP001608902">
    <property type="component" value="Unassembled WGS sequence"/>
</dbReference>
<proteinExistence type="predicted"/>
<evidence type="ECO:0000313" key="1">
    <source>
        <dbReference type="EMBL" id="MFH4976465.1"/>
    </source>
</evidence>
<accession>A0ABD6E9Y6</accession>
<reference evidence="1 2" key="1">
    <citation type="submission" date="2024-08" db="EMBL/GenBank/DDBJ databases">
        <title>Gnathostoma spinigerum genome.</title>
        <authorList>
            <person name="Gonzalez-Bertolin B."/>
            <person name="Monzon S."/>
            <person name="Zaballos A."/>
            <person name="Jimenez P."/>
            <person name="Dekumyoy P."/>
            <person name="Varona S."/>
            <person name="Cuesta I."/>
            <person name="Sumanam S."/>
            <person name="Adisakwattana P."/>
            <person name="Gasser R.B."/>
            <person name="Hernandez-Gonzalez A."/>
            <person name="Young N.D."/>
            <person name="Perteguer M.J."/>
        </authorList>
    </citation>
    <scope>NUCLEOTIDE SEQUENCE [LARGE SCALE GENOMIC DNA]</scope>
    <source>
        <strain evidence="1">AL3</strain>
        <tissue evidence="1">Liver</tissue>
    </source>
</reference>
<name>A0ABD6E9Y6_9BILA</name>
<comment type="caution">
    <text evidence="1">The sequence shown here is derived from an EMBL/GenBank/DDBJ whole genome shotgun (WGS) entry which is preliminary data.</text>
</comment>
<sequence length="81" mass="8947">MHGVSFLGDGTAAEVVKEELISGPIALDANFLPWLQEAFMSDGDDCSRNRYGLRPLRLPIILSPSKTVQSLKPVYYCFGDE</sequence>